<accession>A0A0N7L3J9</accession>
<dbReference type="EMBL" id="CCYD01000109">
    <property type="protein sequence ID" value="CEG36083.1"/>
    <property type="molecule type" value="Genomic_DNA"/>
</dbReference>
<keyword evidence="2" id="KW-1185">Reference proteome</keyword>
<dbReference type="AlphaFoldDB" id="A0A0N7L3J9"/>
<reference evidence="2" key="1">
    <citation type="submission" date="2014-09" db="EMBL/GenBank/DDBJ databases">
        <authorList>
            <person name="Sharma Rahul"/>
            <person name="Thines Marco"/>
        </authorList>
    </citation>
    <scope>NUCLEOTIDE SEQUENCE [LARGE SCALE GENOMIC DNA]</scope>
</reference>
<proteinExistence type="predicted"/>
<sequence length="52" mass="5785">MDLEISEGVINSVLEHVSTILLKADLSSTISPKQSVSLRIDREKQLGEDEFL</sequence>
<evidence type="ECO:0000313" key="1">
    <source>
        <dbReference type="EMBL" id="CEG36083.1"/>
    </source>
</evidence>
<evidence type="ECO:0000313" key="2">
    <source>
        <dbReference type="Proteomes" id="UP000054928"/>
    </source>
</evidence>
<dbReference type="Proteomes" id="UP000054928">
    <property type="component" value="Unassembled WGS sequence"/>
</dbReference>
<name>A0A0N7L3J9_PLAHL</name>
<dbReference type="RefSeq" id="XP_024572452.1">
    <property type="nucleotide sequence ID" value="XM_024715879.1"/>
</dbReference>
<dbReference type="GeneID" id="36395458"/>
<organism evidence="1 2">
    <name type="scientific">Plasmopara halstedii</name>
    <name type="common">Downy mildew of sunflower</name>
    <dbReference type="NCBI Taxonomy" id="4781"/>
    <lineage>
        <taxon>Eukaryota</taxon>
        <taxon>Sar</taxon>
        <taxon>Stramenopiles</taxon>
        <taxon>Oomycota</taxon>
        <taxon>Peronosporomycetes</taxon>
        <taxon>Peronosporales</taxon>
        <taxon>Peronosporaceae</taxon>
        <taxon>Plasmopara</taxon>
    </lineage>
</organism>
<protein>
    <submittedName>
        <fullName evidence="1">Uncharacterized protein</fullName>
    </submittedName>
</protein>